<reference evidence="2 3" key="1">
    <citation type="journal article" date="2019" name="Nat. Microbiol.">
        <title>Mediterranean grassland soil C-N compound turnover is dependent on rainfall and depth, and is mediated by genomically divergent microorganisms.</title>
        <authorList>
            <person name="Diamond S."/>
            <person name="Andeer P.F."/>
            <person name="Li Z."/>
            <person name="Crits-Christoph A."/>
            <person name="Burstein D."/>
            <person name="Anantharaman K."/>
            <person name="Lane K.R."/>
            <person name="Thomas B.C."/>
            <person name="Pan C."/>
            <person name="Northen T.R."/>
            <person name="Banfield J.F."/>
        </authorList>
    </citation>
    <scope>NUCLEOTIDE SEQUENCE [LARGE SCALE GENOMIC DNA]</scope>
    <source>
        <strain evidence="2">WS_11</strain>
    </source>
</reference>
<proteinExistence type="predicted"/>
<evidence type="ECO:0000313" key="2">
    <source>
        <dbReference type="EMBL" id="TMQ70497.1"/>
    </source>
</evidence>
<dbReference type="Pfam" id="PF09485">
    <property type="entry name" value="CRISPR_Cse2"/>
    <property type="match status" value="1"/>
</dbReference>
<gene>
    <name evidence="2" type="primary">casB</name>
    <name evidence="2" type="ORF">E6K81_12455</name>
</gene>
<comment type="caution">
    <text evidence="2">The sequence shown here is derived from an EMBL/GenBank/DDBJ whole genome shotgun (WGS) entry which is preliminary data.</text>
</comment>
<feature type="region of interest" description="Disordered" evidence="1">
    <location>
        <begin position="1"/>
        <end position="21"/>
    </location>
</feature>
<dbReference type="InterPro" id="IPR013382">
    <property type="entry name" value="CRISPR-assoc_prot_Cse2"/>
</dbReference>
<name>A0A538U3N1_UNCEI</name>
<dbReference type="Gene3D" id="1.10.520.40">
    <property type="entry name" value="CRISPR-associated protein Cse2"/>
    <property type="match status" value="1"/>
</dbReference>
<evidence type="ECO:0000313" key="3">
    <source>
        <dbReference type="Proteomes" id="UP000319771"/>
    </source>
</evidence>
<dbReference type="AlphaFoldDB" id="A0A538U3N1"/>
<dbReference type="EMBL" id="VBPB01000221">
    <property type="protein sequence ID" value="TMQ70497.1"/>
    <property type="molecule type" value="Genomic_DNA"/>
</dbReference>
<dbReference type="InterPro" id="IPR038287">
    <property type="entry name" value="Cse2_sf"/>
</dbReference>
<accession>A0A538U3N1</accession>
<protein>
    <submittedName>
        <fullName evidence="2">Type I-E CRISPR-associated protein Cse2/CasB</fullName>
    </submittedName>
</protein>
<sequence>MSQEGFSGRRERTGDLSGSNLMNARAPAAETVGLPSLIASIAVLLRSGGVITAGDVAALRRMDPRYPEAAFFKLEGLVLDAHLPGAADARAELETRWAAIVTGLAHLRTLHESGMRLGDVLADAQYSELRFARLVRADADRLADELPTLARFLAAKGTPVDWTGAAQLILSAGGPNDEPVRRHLARDYYGSLARKESR</sequence>
<evidence type="ECO:0000256" key="1">
    <source>
        <dbReference type="SAM" id="MobiDB-lite"/>
    </source>
</evidence>
<organism evidence="2 3">
    <name type="scientific">Eiseniibacteriota bacterium</name>
    <dbReference type="NCBI Taxonomy" id="2212470"/>
    <lineage>
        <taxon>Bacteria</taxon>
        <taxon>Candidatus Eiseniibacteriota</taxon>
    </lineage>
</organism>
<dbReference type="Proteomes" id="UP000319771">
    <property type="component" value="Unassembled WGS sequence"/>
</dbReference>